<dbReference type="AlphaFoldDB" id="A0A7V0QRK4"/>
<dbReference type="PANTHER" id="PTHR45833">
    <property type="entry name" value="METHIONINE SYNTHASE"/>
    <property type="match status" value="1"/>
</dbReference>
<evidence type="ECO:0000256" key="1">
    <source>
        <dbReference type="ARBA" id="ARBA00010398"/>
    </source>
</evidence>
<comment type="caution">
    <text evidence="8">The sequence shown here is derived from an EMBL/GenBank/DDBJ whole genome shotgun (WGS) entry which is preliminary data.</text>
</comment>
<proteinExistence type="inferred from homology"/>
<dbReference type="InterPro" id="IPR050554">
    <property type="entry name" value="Met_Synthase/Corrinoid"/>
</dbReference>
<keyword evidence="5" id="KW-0479">Metal-binding</keyword>
<feature type="domain" description="Pterin-binding" evidence="7">
    <location>
        <begin position="2"/>
        <end position="266"/>
    </location>
</feature>
<dbReference type="InterPro" id="IPR011005">
    <property type="entry name" value="Dihydropteroate_synth-like_sf"/>
</dbReference>
<dbReference type="GO" id="GO:0008705">
    <property type="term" value="F:methionine synthase activity"/>
    <property type="evidence" value="ECO:0007669"/>
    <property type="project" value="TreeGrafter"/>
</dbReference>
<evidence type="ECO:0000259" key="7">
    <source>
        <dbReference type="PROSITE" id="PS50972"/>
    </source>
</evidence>
<dbReference type="GO" id="GO:0032259">
    <property type="term" value="P:methylation"/>
    <property type="evidence" value="ECO:0007669"/>
    <property type="project" value="UniProtKB-KW"/>
</dbReference>
<dbReference type="GO" id="GO:0046872">
    <property type="term" value="F:metal ion binding"/>
    <property type="evidence" value="ECO:0007669"/>
    <property type="project" value="UniProtKB-KW"/>
</dbReference>
<dbReference type="Pfam" id="PF00809">
    <property type="entry name" value="Pterin_bind"/>
    <property type="match status" value="1"/>
</dbReference>
<protein>
    <submittedName>
        <fullName evidence="8">Methyltetrahydrofolate cobalamin methyltransferase</fullName>
    </submittedName>
</protein>
<evidence type="ECO:0000313" key="8">
    <source>
        <dbReference type="EMBL" id="HDN85350.1"/>
    </source>
</evidence>
<reference evidence="8" key="1">
    <citation type="journal article" date="2020" name="mSystems">
        <title>Genome- and Community-Level Interaction Insights into Carbon Utilization and Element Cycling Functions of Hydrothermarchaeota in Hydrothermal Sediment.</title>
        <authorList>
            <person name="Zhou Z."/>
            <person name="Liu Y."/>
            <person name="Xu W."/>
            <person name="Pan J."/>
            <person name="Luo Z.H."/>
            <person name="Li M."/>
        </authorList>
    </citation>
    <scope>NUCLEOTIDE SEQUENCE [LARGE SCALE GENOMIC DNA]</scope>
    <source>
        <strain evidence="8">HyVt-219</strain>
    </source>
</reference>
<dbReference type="GO" id="GO:0031419">
    <property type="term" value="F:cobalamin binding"/>
    <property type="evidence" value="ECO:0007669"/>
    <property type="project" value="UniProtKB-KW"/>
</dbReference>
<gene>
    <name evidence="8" type="ORF">ENG47_06325</name>
</gene>
<evidence type="ECO:0000256" key="5">
    <source>
        <dbReference type="ARBA" id="ARBA00022723"/>
    </source>
</evidence>
<evidence type="ECO:0000256" key="4">
    <source>
        <dbReference type="ARBA" id="ARBA00022679"/>
    </source>
</evidence>
<dbReference type="GO" id="GO:0050667">
    <property type="term" value="P:homocysteine metabolic process"/>
    <property type="evidence" value="ECO:0007669"/>
    <property type="project" value="TreeGrafter"/>
</dbReference>
<dbReference type="NCBIfam" id="NF005719">
    <property type="entry name" value="PRK07535.1"/>
    <property type="match status" value="1"/>
</dbReference>
<dbReference type="GO" id="GO:0046653">
    <property type="term" value="P:tetrahydrofolate metabolic process"/>
    <property type="evidence" value="ECO:0007669"/>
    <property type="project" value="TreeGrafter"/>
</dbReference>
<dbReference type="GO" id="GO:0005829">
    <property type="term" value="C:cytosol"/>
    <property type="evidence" value="ECO:0007669"/>
    <property type="project" value="TreeGrafter"/>
</dbReference>
<comment type="similarity">
    <text evidence="1">Belongs to the vitamin-B12 dependent methionine synthase family.</text>
</comment>
<dbReference type="InterPro" id="IPR000489">
    <property type="entry name" value="Pterin-binding_dom"/>
</dbReference>
<dbReference type="PANTHER" id="PTHR45833:SF1">
    <property type="entry name" value="METHIONINE SYNTHASE"/>
    <property type="match status" value="1"/>
</dbReference>
<keyword evidence="2 8" id="KW-0489">Methyltransferase</keyword>
<dbReference type="Proteomes" id="UP000885660">
    <property type="component" value="Unassembled WGS sequence"/>
</dbReference>
<keyword evidence="4" id="KW-0808">Transferase</keyword>
<evidence type="ECO:0000256" key="2">
    <source>
        <dbReference type="ARBA" id="ARBA00022603"/>
    </source>
</evidence>
<organism evidence="8">
    <name type="scientific">Aerophobetes bacterium</name>
    <dbReference type="NCBI Taxonomy" id="2030807"/>
    <lineage>
        <taxon>Bacteria</taxon>
        <taxon>Candidatus Aerophobota</taxon>
    </lineage>
</organism>
<dbReference type="Gene3D" id="3.20.20.20">
    <property type="entry name" value="Dihydropteroate synthase-like"/>
    <property type="match status" value="1"/>
</dbReference>
<keyword evidence="6" id="KW-0170">Cobalt</keyword>
<dbReference type="EMBL" id="DRBC01000381">
    <property type="protein sequence ID" value="HDN85350.1"/>
    <property type="molecule type" value="Genomic_DNA"/>
</dbReference>
<keyword evidence="3" id="KW-0846">Cobalamin</keyword>
<evidence type="ECO:0000256" key="3">
    <source>
        <dbReference type="ARBA" id="ARBA00022628"/>
    </source>
</evidence>
<dbReference type="PROSITE" id="PS50972">
    <property type="entry name" value="PTERIN_BINDING"/>
    <property type="match status" value="1"/>
</dbReference>
<name>A0A7V0QRK4_UNCAE</name>
<dbReference type="SUPFAM" id="SSF51717">
    <property type="entry name" value="Dihydropteroate synthetase-like"/>
    <property type="match status" value="1"/>
</dbReference>
<sequence>MFTIIGERINMTRKKIKEKVWERDADFIMMEARRQAEAGATHIDVNAGGDPAKEVDDMRWLTEVVSRATDLPLVFDSANPAALEEGLKICNRPGTIINSITGEKKRIESIIPLVKKYKTGVVALTMDDNGMPEDYEGRMRITRNLAKIIQEEGISLDRVYFDHLVRPASTNPGQAKFILEAITATRKEFPEAHIALGLSNISFGIPSRNNLNKVFLAMLIAAGCDGVIIDPCEKGMMTTLFSARAVLGMDEYCMEYISAYREGKLK</sequence>
<accession>A0A7V0QRK4</accession>
<evidence type="ECO:0000256" key="6">
    <source>
        <dbReference type="ARBA" id="ARBA00023285"/>
    </source>
</evidence>